<dbReference type="Pfam" id="PF04606">
    <property type="entry name" value="Ogr_Delta"/>
    <property type="match status" value="1"/>
</dbReference>
<gene>
    <name evidence="3" type="ORF">DM813_17625</name>
</gene>
<feature type="region of interest" description="Disordered" evidence="1">
    <location>
        <begin position="76"/>
        <end position="111"/>
    </location>
</feature>
<evidence type="ECO:0000256" key="1">
    <source>
        <dbReference type="SAM" id="MobiDB-lite"/>
    </source>
</evidence>
<protein>
    <submittedName>
        <fullName evidence="3">Transcriptional regulator</fullName>
    </submittedName>
</protein>
<accession>A0A443ZPL0</accession>
<evidence type="ECO:0000313" key="3">
    <source>
        <dbReference type="EMBL" id="RWU21035.1"/>
    </source>
</evidence>
<dbReference type="AlphaFoldDB" id="A0A443ZPL0"/>
<dbReference type="RefSeq" id="WP_128324635.1">
    <property type="nucleotide sequence ID" value="NZ_QJRG01000047.1"/>
</dbReference>
<dbReference type="OrthoDB" id="7362772at2"/>
<feature type="domain" description="Zinc finger Ogr/Delta-type" evidence="2">
    <location>
        <begin position="8"/>
        <end position="53"/>
    </location>
</feature>
<sequence>MSTYKLVCPHCKSRMRIRTSEGRHIFLRVAYLQCTTEACGWSVRAEFEMTHELSPSGMPDPTVRLPCAGGELRQAALRAEPGQSKAPSEKRGVHRKGKAASVPFAPQLSKA</sequence>
<evidence type="ECO:0000313" key="4">
    <source>
        <dbReference type="Proteomes" id="UP000288983"/>
    </source>
</evidence>
<reference evidence="3 4" key="1">
    <citation type="submission" date="2018-06" db="EMBL/GenBank/DDBJ databases">
        <title>Bacteria isolated from soil of Wuhan.</title>
        <authorList>
            <person name="Wei X."/>
            <person name="Chunhua H."/>
        </authorList>
    </citation>
    <scope>NUCLEOTIDE SEQUENCE [LARGE SCALE GENOMIC DNA]</scope>
    <source>
        <strain evidence="4">xwS2</strain>
    </source>
</reference>
<name>A0A443ZPL0_9PSED</name>
<dbReference type="InterPro" id="IPR007684">
    <property type="entry name" value="Znf_Ogr/Delta"/>
</dbReference>
<comment type="caution">
    <text evidence="3">The sequence shown here is derived from an EMBL/GenBank/DDBJ whole genome shotgun (WGS) entry which is preliminary data.</text>
</comment>
<dbReference type="EMBL" id="QJRG01000047">
    <property type="protein sequence ID" value="RWU21035.1"/>
    <property type="molecule type" value="Genomic_DNA"/>
</dbReference>
<dbReference type="Proteomes" id="UP000288983">
    <property type="component" value="Unassembled WGS sequence"/>
</dbReference>
<proteinExistence type="predicted"/>
<organism evidence="3 4">
    <name type="scientific">Pseudomonas alkylphenolica</name>
    <dbReference type="NCBI Taxonomy" id="237609"/>
    <lineage>
        <taxon>Bacteria</taxon>
        <taxon>Pseudomonadati</taxon>
        <taxon>Pseudomonadota</taxon>
        <taxon>Gammaproteobacteria</taxon>
        <taxon>Pseudomonadales</taxon>
        <taxon>Pseudomonadaceae</taxon>
        <taxon>Pseudomonas</taxon>
    </lineage>
</organism>
<evidence type="ECO:0000259" key="2">
    <source>
        <dbReference type="Pfam" id="PF04606"/>
    </source>
</evidence>